<evidence type="ECO:0000256" key="1">
    <source>
        <dbReference type="SAM" id="Coils"/>
    </source>
</evidence>
<accession>A0ABV2SQD9</accession>
<sequence length="1518" mass="170470">MNGIRLTHEIVLGEAGFSESELRDAFYTMVNDGDPDLLTETAPVDVLDAAYNPGVLITDEMIMDAVTAKYGNRFPRKMAALARAFNRALPNDNQITDEPVIGDPRRSGGFAQVTVQFPFNDGQVVSVVFHAPDADGRIRPNDFLIAYRWLLNKRDITHIVAPEMTQQGIMQDIPLQTVARRVTQLVTKNSERFQARNKERQEQKDNLEASERLVEVLDSRINVLTDEVGELDTLTEKKQGKKTQLTVELEEWNGRNADLLAQIEQSKSAANNNVAELKAEMEKWSARAKGQSLENTTPDEYLATLDEYTAAKSQLVSDLNSLTVPALSKLVGVKEDVISSAGREITVNGWLSRNIEPWLTPSRSELPDTERRHFARAVSLEQKRAALIEWKKGIEEEVEDDTPMPMADVDGVKSQLAKLENSDKITAKERRLYAKVLGVSQKRKGEKAADTDQRLRNTYSLYNSLKGKNPGHLEDEGPDREELIRMAKLAGLMGQNVKGTSKSLYWLRNELIKWANSISQRTFSGDQAVSALTAIRDMAKAKEPIRVSHLKRLGEMAPMYKDVDVYTQGDQILAKVLNHQEVLPPEGGRPDNELYERFDRFMDDPVKFFTPIAKEIANVIDGMLDRMREAGNTSMWPTIFQDEVKALFVAGGFPDDVAEKLAQTRAFFSVVMFDELEELLEIAGGSASDNRIINPIQIATDLASSLSRSGWDVDQNGNELSITSQTRRGKKGQCFGDIIVDNTGLIQAKGIYDGAGYIESFSSSNPDEIVSRLSDLVITGSLPAEVTLRVGDMDINGQTVTIHEVDHDTQRVTGYNGEILKFDKFEERHGVQIKRRPKLTDDGSLEYLNARMAQLEEDIDLKKQYSHENIRAELRELGKRKAEAEGVNDIEITDELVDLYRNSNYIEDIVKWSKEQGYDGNFGYHLYARVEEEALKRRQAENDARPEVKIGKRIFAHLQTHYKARPGEAGRSVVIRTGAGKVYVQQPEMSEDGTRFILKATYHGDNTHDMTFDYKDSQFEKDYPVVDGLIMDSAKSVLDQVGTDIRDFVSRFKTATDTSDLPEFGENLDKAKGLERKDIAALIRKQVKDDTESGKLPSGLKVSVRTEPGRSKSINLTVTNLPESIPLWNPDYLADPDGDVFRGGTNSYHREATALLSRLEAIGNQYNDSWGDPYADYGKEKNYYYFAKIDHNIQSERRESEKHSNNPTEDEIYDVTSRIMAYALSPEDDKSKVLLRSVVQGDGDTYEPALEEYLKVLPSRSLGHKRNRQGIALRKIWHDHGSVEDLRKLLIDHRNSERKQPEAKPKTEQEEFQGEEFDVILHDRMLVNYQAKNPVPLDEGESLLKSEIISEKTKVSKRDQQAFDLPETIDAWRLSVIETEEGTKSGSLEYMADGGSAGGTKRYAEFKRLEHDAISRVADKQHKKLIAMMESNESDLLSESDTKPDSNSVKAEVDSSNNPESILNQIIAGETGDFMESANALTQLGEELEANGTAEQYSDLIDQAVAKIMELEAAEGAV</sequence>
<evidence type="ECO:0000313" key="4">
    <source>
        <dbReference type="EMBL" id="MET4759559.1"/>
    </source>
</evidence>
<evidence type="ECO:0000259" key="3">
    <source>
        <dbReference type="Pfam" id="PF18788"/>
    </source>
</evidence>
<evidence type="ECO:0000256" key="2">
    <source>
        <dbReference type="SAM" id="MobiDB-lite"/>
    </source>
</evidence>
<feature type="compositionally biased region" description="Polar residues" evidence="2">
    <location>
        <begin position="1445"/>
        <end position="1457"/>
    </location>
</feature>
<feature type="region of interest" description="Disordered" evidence="2">
    <location>
        <begin position="1431"/>
        <end position="1457"/>
    </location>
</feature>
<dbReference type="RefSeq" id="WP_354011466.1">
    <property type="nucleotide sequence ID" value="NZ_JBEWTA010000002.1"/>
</dbReference>
<reference evidence="4 5" key="1">
    <citation type="submission" date="2024-06" db="EMBL/GenBank/DDBJ databases">
        <title>Genomic Encyclopedia of Type Strains, Phase V (KMG-V): Genome sequencing to study the core and pangenomes of soil and plant-associated prokaryotes.</title>
        <authorList>
            <person name="Whitman W."/>
        </authorList>
    </citation>
    <scope>NUCLEOTIDE SEQUENCE [LARGE SCALE GENOMIC DNA]</scope>
    <source>
        <strain evidence="4 5">NE40</strain>
    </source>
</reference>
<feature type="coiled-coil region" evidence="1">
    <location>
        <begin position="190"/>
        <end position="294"/>
    </location>
</feature>
<proteinExistence type="predicted"/>
<feature type="domain" description="Defence against restriction A N-terminal" evidence="3">
    <location>
        <begin position="64"/>
        <end position="190"/>
    </location>
</feature>
<dbReference type="Proteomes" id="UP001549366">
    <property type="component" value="Unassembled WGS sequence"/>
</dbReference>
<protein>
    <recommendedName>
        <fullName evidence="3">Defence against restriction A N-terminal domain-containing protein</fullName>
    </recommendedName>
</protein>
<dbReference type="Pfam" id="PF18788">
    <property type="entry name" value="DarA_N"/>
    <property type="match status" value="1"/>
</dbReference>
<comment type="caution">
    <text evidence="4">The sequence shown here is derived from an EMBL/GenBank/DDBJ whole genome shotgun (WGS) entry which is preliminary data.</text>
</comment>
<feature type="coiled-coil region" evidence="1">
    <location>
        <begin position="845"/>
        <end position="887"/>
    </location>
</feature>
<gene>
    <name evidence="4" type="ORF">V5J35_004878</name>
</gene>
<dbReference type="InterPro" id="IPR041140">
    <property type="entry name" value="DarA_N"/>
</dbReference>
<evidence type="ECO:0000313" key="5">
    <source>
        <dbReference type="Proteomes" id="UP001549366"/>
    </source>
</evidence>
<name>A0ABV2SQD9_9GAMM</name>
<keyword evidence="5" id="KW-1185">Reference proteome</keyword>
<organism evidence="4 5">
    <name type="scientific">Endozoicomonas lisbonensis</name>
    <dbReference type="NCBI Taxonomy" id="3120522"/>
    <lineage>
        <taxon>Bacteria</taxon>
        <taxon>Pseudomonadati</taxon>
        <taxon>Pseudomonadota</taxon>
        <taxon>Gammaproteobacteria</taxon>
        <taxon>Oceanospirillales</taxon>
        <taxon>Endozoicomonadaceae</taxon>
        <taxon>Endozoicomonas</taxon>
    </lineage>
</organism>
<keyword evidence="1" id="KW-0175">Coiled coil</keyword>
<dbReference type="EMBL" id="JBEWTB010000003">
    <property type="protein sequence ID" value="MET4759559.1"/>
    <property type="molecule type" value="Genomic_DNA"/>
</dbReference>